<evidence type="ECO:0008006" key="8">
    <source>
        <dbReference type="Google" id="ProtNLM"/>
    </source>
</evidence>
<dbReference type="Pfam" id="PF05875">
    <property type="entry name" value="Ceramidase"/>
    <property type="match status" value="1"/>
</dbReference>
<sequence>MFSYQSSSIDWCEQNYVYSNYIAEFWNTITNILVMILGISGLYLSSNYEAYNLYNNRPAYRYKIYYGLLLFIGFGSFVFHGMLSRFGQILDEGAILTMIYFATMCESLPHAMISSIFVLGIISCWYYNLVYTPYLLFLMGSITFYLIQKKWKQVTKNSNKPLAKEFYYFSVITFICSFFCWIIDQLCIFSFQFHALWHILSGISIYTILLVECYALSSKSVIKYYGIIPYIYHPNVKKQLFHNKEKID</sequence>
<evidence type="ECO:0000256" key="2">
    <source>
        <dbReference type="ARBA" id="ARBA00022692"/>
    </source>
</evidence>
<feature type="transmembrane region" description="Helical" evidence="6">
    <location>
        <begin position="167"/>
        <end position="191"/>
    </location>
</feature>
<keyword evidence="4 6" id="KW-1133">Transmembrane helix</keyword>
<gene>
    <name evidence="7" type="ORF">METZ01_LOCUS128686</name>
</gene>
<evidence type="ECO:0000256" key="6">
    <source>
        <dbReference type="SAM" id="Phobius"/>
    </source>
</evidence>
<evidence type="ECO:0000256" key="3">
    <source>
        <dbReference type="ARBA" id="ARBA00022801"/>
    </source>
</evidence>
<proteinExistence type="predicted"/>
<keyword evidence="5 6" id="KW-0472">Membrane</keyword>
<feature type="transmembrane region" description="Helical" evidence="6">
    <location>
        <begin position="197"/>
        <end position="216"/>
    </location>
</feature>
<feature type="transmembrane region" description="Helical" evidence="6">
    <location>
        <begin position="125"/>
        <end position="147"/>
    </location>
</feature>
<keyword evidence="3" id="KW-0378">Hydrolase</keyword>
<evidence type="ECO:0000313" key="7">
    <source>
        <dbReference type="EMBL" id="SVA75832.1"/>
    </source>
</evidence>
<keyword evidence="2 6" id="KW-0812">Transmembrane</keyword>
<dbReference type="EMBL" id="UINC01018124">
    <property type="protein sequence ID" value="SVA75832.1"/>
    <property type="molecule type" value="Genomic_DNA"/>
</dbReference>
<name>A0A381YGT5_9ZZZZ</name>
<comment type="subcellular location">
    <subcellularLocation>
        <location evidence="1">Membrane</location>
        <topology evidence="1">Multi-pass membrane protein</topology>
    </subcellularLocation>
</comment>
<dbReference type="GO" id="GO:0006672">
    <property type="term" value="P:ceramide metabolic process"/>
    <property type="evidence" value="ECO:0007669"/>
    <property type="project" value="InterPro"/>
</dbReference>
<dbReference type="InterPro" id="IPR008901">
    <property type="entry name" value="ACER"/>
</dbReference>
<dbReference type="AlphaFoldDB" id="A0A381YGT5"/>
<dbReference type="PANTHER" id="PTHR46187">
    <property type="entry name" value="ALKALINE CERAMIDASE 3"/>
    <property type="match status" value="1"/>
</dbReference>
<evidence type="ECO:0000256" key="4">
    <source>
        <dbReference type="ARBA" id="ARBA00022989"/>
    </source>
</evidence>
<accession>A0A381YGT5</accession>
<reference evidence="7" key="1">
    <citation type="submission" date="2018-05" db="EMBL/GenBank/DDBJ databases">
        <authorList>
            <person name="Lanie J.A."/>
            <person name="Ng W.-L."/>
            <person name="Kazmierczak K.M."/>
            <person name="Andrzejewski T.M."/>
            <person name="Davidsen T.M."/>
            <person name="Wayne K.J."/>
            <person name="Tettelin H."/>
            <person name="Glass J.I."/>
            <person name="Rusch D."/>
            <person name="Podicherti R."/>
            <person name="Tsui H.-C.T."/>
            <person name="Winkler M.E."/>
        </authorList>
    </citation>
    <scope>NUCLEOTIDE SEQUENCE</scope>
</reference>
<feature type="transmembrane region" description="Helical" evidence="6">
    <location>
        <begin position="64"/>
        <end position="83"/>
    </location>
</feature>
<protein>
    <recommendedName>
        <fullName evidence="8">Alkaline phytoceramidase</fullName>
    </recommendedName>
</protein>
<dbReference type="GO" id="GO:0016811">
    <property type="term" value="F:hydrolase activity, acting on carbon-nitrogen (but not peptide) bonds, in linear amides"/>
    <property type="evidence" value="ECO:0007669"/>
    <property type="project" value="InterPro"/>
</dbReference>
<dbReference type="GO" id="GO:0005789">
    <property type="term" value="C:endoplasmic reticulum membrane"/>
    <property type="evidence" value="ECO:0007669"/>
    <property type="project" value="TreeGrafter"/>
</dbReference>
<evidence type="ECO:0000256" key="5">
    <source>
        <dbReference type="ARBA" id="ARBA00023136"/>
    </source>
</evidence>
<evidence type="ECO:0000256" key="1">
    <source>
        <dbReference type="ARBA" id="ARBA00004141"/>
    </source>
</evidence>
<dbReference type="PANTHER" id="PTHR46187:SF3">
    <property type="entry name" value="ALKALINE CERAMIDASE 3"/>
    <property type="match status" value="1"/>
</dbReference>
<feature type="transmembrane region" description="Helical" evidence="6">
    <location>
        <begin position="21"/>
        <end position="44"/>
    </location>
</feature>
<organism evidence="7">
    <name type="scientific">marine metagenome</name>
    <dbReference type="NCBI Taxonomy" id="408172"/>
    <lineage>
        <taxon>unclassified sequences</taxon>
        <taxon>metagenomes</taxon>
        <taxon>ecological metagenomes</taxon>
    </lineage>
</organism>
<feature type="transmembrane region" description="Helical" evidence="6">
    <location>
        <begin position="95"/>
        <end position="119"/>
    </location>
</feature>